<accession>A0ACB9NSJ9</accession>
<dbReference type="Proteomes" id="UP001057402">
    <property type="component" value="Chromosome 7"/>
</dbReference>
<proteinExistence type="predicted"/>
<organism evidence="1 2">
    <name type="scientific">Melastoma candidum</name>
    <dbReference type="NCBI Taxonomy" id="119954"/>
    <lineage>
        <taxon>Eukaryota</taxon>
        <taxon>Viridiplantae</taxon>
        <taxon>Streptophyta</taxon>
        <taxon>Embryophyta</taxon>
        <taxon>Tracheophyta</taxon>
        <taxon>Spermatophyta</taxon>
        <taxon>Magnoliopsida</taxon>
        <taxon>eudicotyledons</taxon>
        <taxon>Gunneridae</taxon>
        <taxon>Pentapetalae</taxon>
        <taxon>rosids</taxon>
        <taxon>malvids</taxon>
        <taxon>Myrtales</taxon>
        <taxon>Melastomataceae</taxon>
        <taxon>Melastomatoideae</taxon>
        <taxon>Melastomateae</taxon>
        <taxon>Melastoma</taxon>
    </lineage>
</organism>
<sequence length="127" mass="13075">MRPSLTNSGRGLACFLEAAFDAVIGVSGGKGGSIDLDRYVPPSHDPQAAWEIAALAILTAVSQYSIAFISSAFAGHIGDLELSAVSVSENVLEGFVYGVMLGMGSALETLCGQAFGGSKSHMLGIYM</sequence>
<dbReference type="EMBL" id="CM042886">
    <property type="protein sequence ID" value="KAI4339123.1"/>
    <property type="molecule type" value="Genomic_DNA"/>
</dbReference>
<evidence type="ECO:0000313" key="1">
    <source>
        <dbReference type="EMBL" id="KAI4339123.1"/>
    </source>
</evidence>
<keyword evidence="2" id="KW-1185">Reference proteome</keyword>
<name>A0ACB9NSJ9_9MYRT</name>
<comment type="caution">
    <text evidence="1">The sequence shown here is derived from an EMBL/GenBank/DDBJ whole genome shotgun (WGS) entry which is preliminary data.</text>
</comment>
<gene>
    <name evidence="1" type="ORF">MLD38_024094</name>
</gene>
<reference evidence="2" key="1">
    <citation type="journal article" date="2023" name="Front. Plant Sci.">
        <title>Chromosomal-level genome assembly of Melastoma candidum provides insights into trichome evolution.</title>
        <authorList>
            <person name="Zhong Y."/>
            <person name="Wu W."/>
            <person name="Sun C."/>
            <person name="Zou P."/>
            <person name="Liu Y."/>
            <person name="Dai S."/>
            <person name="Zhou R."/>
        </authorList>
    </citation>
    <scope>NUCLEOTIDE SEQUENCE [LARGE SCALE GENOMIC DNA]</scope>
</reference>
<protein>
    <submittedName>
        <fullName evidence="1">Uncharacterized protein</fullName>
    </submittedName>
</protein>
<evidence type="ECO:0000313" key="2">
    <source>
        <dbReference type="Proteomes" id="UP001057402"/>
    </source>
</evidence>